<dbReference type="PANTHER" id="PTHR30531:SF12">
    <property type="entry name" value="FLAGELLAR BIOSYNTHETIC PROTEIN FLHB"/>
    <property type="match status" value="1"/>
</dbReference>
<keyword evidence="3" id="KW-0813">Transport</keyword>
<keyword evidence="6" id="KW-1185">Reference proteome</keyword>
<evidence type="ECO:0000313" key="6">
    <source>
        <dbReference type="Proteomes" id="UP000276634"/>
    </source>
</evidence>
<comment type="similarity">
    <text evidence="1">Belongs to the type III secretion exporter family.</text>
</comment>
<dbReference type="InterPro" id="IPR029025">
    <property type="entry name" value="T3SS_substrate_exporter_C"/>
</dbReference>
<proteinExistence type="inferred from homology"/>
<dbReference type="Proteomes" id="UP000276634">
    <property type="component" value="Unassembled WGS sequence"/>
</dbReference>
<evidence type="ECO:0000256" key="3">
    <source>
        <dbReference type="ARBA" id="ARBA00023225"/>
    </source>
</evidence>
<keyword evidence="5" id="KW-0966">Cell projection</keyword>
<keyword evidence="3" id="KW-1006">Bacterial flagellum protein export</keyword>
<evidence type="ECO:0000256" key="2">
    <source>
        <dbReference type="ARBA" id="ARBA00021622"/>
    </source>
</evidence>
<keyword evidence="3" id="KW-0653">Protein transport</keyword>
<dbReference type="AlphaFoldDB" id="A0A3N1Y9H7"/>
<evidence type="ECO:0000313" key="5">
    <source>
        <dbReference type="EMBL" id="ROR35138.1"/>
    </source>
</evidence>
<dbReference type="GO" id="GO:0009306">
    <property type="term" value="P:protein secretion"/>
    <property type="evidence" value="ECO:0007669"/>
    <property type="project" value="InterPro"/>
</dbReference>
<gene>
    <name evidence="5" type="ORF">EDC57_1055</name>
</gene>
<accession>A0A3N1Y9H7</accession>
<protein>
    <recommendedName>
        <fullName evidence="2">Flagellar biosynthetic protein FlhB</fullName>
    </recommendedName>
</protein>
<dbReference type="PANTHER" id="PTHR30531">
    <property type="entry name" value="FLAGELLAR BIOSYNTHETIC PROTEIN FLHB"/>
    <property type="match status" value="1"/>
</dbReference>
<dbReference type="OrthoDB" id="5244399at2"/>
<comment type="caution">
    <text evidence="5">The sequence shown here is derived from an EMBL/GenBank/DDBJ whole genome shotgun (WGS) entry which is preliminary data.</text>
</comment>
<evidence type="ECO:0000256" key="1">
    <source>
        <dbReference type="ARBA" id="ARBA00010690"/>
    </source>
</evidence>
<dbReference type="InterPro" id="IPR006135">
    <property type="entry name" value="T3SS_substrate_exporter"/>
</dbReference>
<organism evidence="5 6">
    <name type="scientific">Inmirania thermothiophila</name>
    <dbReference type="NCBI Taxonomy" id="1750597"/>
    <lineage>
        <taxon>Bacteria</taxon>
        <taxon>Pseudomonadati</taxon>
        <taxon>Pseudomonadota</taxon>
        <taxon>Gammaproteobacteria</taxon>
        <taxon>Chromatiales</taxon>
        <taxon>Ectothiorhodospiraceae</taxon>
        <taxon>Inmirania</taxon>
    </lineage>
</organism>
<dbReference type="RefSeq" id="WP_123400934.1">
    <property type="nucleotide sequence ID" value="NZ_RJVI01000001.1"/>
</dbReference>
<comment type="function">
    <text evidence="4">Required for formation of the rod structure in the basal body of the flagellar apparatus. Together with FliI and FliH, may constitute the export apparatus of flagellin.</text>
</comment>
<dbReference type="Gene3D" id="3.40.1690.10">
    <property type="entry name" value="secretion proteins EscU"/>
    <property type="match status" value="1"/>
</dbReference>
<sequence length="102" mass="10784">MPGRTPPRRAVALRWDGSGAPRVTAKGRDALAERIVALAREAGVPLRHDPALVRILAGVPLGEEIPEALYRAVAAVLAYAYLVAGREPPVSPRRRGSGTMGP</sequence>
<dbReference type="Pfam" id="PF01312">
    <property type="entry name" value="Bac_export_2"/>
    <property type="match status" value="1"/>
</dbReference>
<evidence type="ECO:0000256" key="4">
    <source>
        <dbReference type="ARBA" id="ARBA00025078"/>
    </source>
</evidence>
<name>A0A3N1Y9H7_9GAMM</name>
<keyword evidence="5" id="KW-0282">Flagellum</keyword>
<keyword evidence="5" id="KW-0969">Cilium</keyword>
<dbReference type="EMBL" id="RJVI01000001">
    <property type="protein sequence ID" value="ROR35138.1"/>
    <property type="molecule type" value="Genomic_DNA"/>
</dbReference>
<reference evidence="5 6" key="1">
    <citation type="submission" date="2018-11" db="EMBL/GenBank/DDBJ databases">
        <title>Genomic Encyclopedia of Type Strains, Phase IV (KMG-IV): sequencing the most valuable type-strain genomes for metagenomic binning, comparative biology and taxonomic classification.</title>
        <authorList>
            <person name="Goeker M."/>
        </authorList>
    </citation>
    <scope>NUCLEOTIDE SEQUENCE [LARGE SCALE GENOMIC DNA]</scope>
    <source>
        <strain evidence="5 6">DSM 100275</strain>
    </source>
</reference>
<dbReference type="SUPFAM" id="SSF160544">
    <property type="entry name" value="EscU C-terminal domain-like"/>
    <property type="match status" value="1"/>
</dbReference>
<dbReference type="GO" id="GO:0005886">
    <property type="term" value="C:plasma membrane"/>
    <property type="evidence" value="ECO:0007669"/>
    <property type="project" value="TreeGrafter"/>
</dbReference>